<dbReference type="Proteomes" id="UP000266677">
    <property type="component" value="Unassembled WGS sequence"/>
</dbReference>
<comment type="similarity">
    <text evidence="1">Belongs to the glycosyl hydrolase 16 family.</text>
</comment>
<keyword evidence="4" id="KW-0378">Hydrolase</keyword>
<name>A0A3A4KI97_9NOCA</name>
<comment type="caution">
    <text evidence="4">The sequence shown here is derived from an EMBL/GenBank/DDBJ whole genome shotgun (WGS) entry which is preliminary data.</text>
</comment>
<dbReference type="InterPro" id="IPR000757">
    <property type="entry name" value="Beta-glucanase-like"/>
</dbReference>
<dbReference type="PANTHER" id="PTHR10963:SF55">
    <property type="entry name" value="GLYCOSIDE HYDROLASE FAMILY 16 PROTEIN"/>
    <property type="match status" value="1"/>
</dbReference>
<dbReference type="EMBL" id="QZFU01000023">
    <property type="protein sequence ID" value="RJO73423.1"/>
    <property type="molecule type" value="Genomic_DNA"/>
</dbReference>
<dbReference type="Gene3D" id="2.60.120.200">
    <property type="match status" value="1"/>
</dbReference>
<keyword evidence="5" id="KW-1185">Reference proteome</keyword>
<dbReference type="PROSITE" id="PS51762">
    <property type="entry name" value="GH16_2"/>
    <property type="match status" value="1"/>
</dbReference>
<reference evidence="4 5" key="1">
    <citation type="submission" date="2018-09" db="EMBL/GenBank/DDBJ databases">
        <title>YIM PH21274 draft genome.</title>
        <authorList>
            <person name="Miao C."/>
        </authorList>
    </citation>
    <scope>NUCLEOTIDE SEQUENCE [LARGE SCALE GENOMIC DNA]</scope>
    <source>
        <strain evidence="4 5">YIM PH 21724</strain>
    </source>
</reference>
<evidence type="ECO:0000256" key="1">
    <source>
        <dbReference type="ARBA" id="ARBA00006865"/>
    </source>
</evidence>
<feature type="compositionally biased region" description="Basic residues" evidence="2">
    <location>
        <begin position="37"/>
        <end position="69"/>
    </location>
</feature>
<accession>A0A3A4KI97</accession>
<dbReference type="Pfam" id="PF00722">
    <property type="entry name" value="Glyco_hydro_16"/>
    <property type="match status" value="1"/>
</dbReference>
<dbReference type="SUPFAM" id="SSF49899">
    <property type="entry name" value="Concanavalin A-like lectins/glucanases"/>
    <property type="match status" value="1"/>
</dbReference>
<dbReference type="PANTHER" id="PTHR10963">
    <property type="entry name" value="GLYCOSYL HYDROLASE-RELATED"/>
    <property type="match status" value="1"/>
</dbReference>
<dbReference type="InterPro" id="IPR013320">
    <property type="entry name" value="ConA-like_dom_sf"/>
</dbReference>
<sequence length="391" mass="42256">MVEDAGDQLARVLRGGRRRDDAGRPRARRSALAGAHPGHRHLLRLRQFRHPRHSHRRLAPRCHPPRPRRPAQPPRTDRVPAVGQRVDPRTRPRRNRTRGLLCRNPRIRPDHRRPAWAALDNRRCCMNVRKSLRRWGFVIAAGILTTAATTAGDVAAAEPPTRFDDTFAGPAGSAPDPSKWGYDLGGGGWGNGEAQVYTDSRDNSRLDGSGHLLIVAQQPTPGAITSARLTTQGKFAFTEGRADASLRFPAGAGLHGAFWTLGTDIGQVGWPAAGEIDVAEVIDDGSAMLYGAHGPAPVGPYEVTGSAPVVATDFHDYWIQRTKNSITFGVDGTVLRTLTPDDLQPGQQWVYDKPMYLVLNLALGGTMPGPVGPDTAFPAVMTVASVHVTGG</sequence>
<evidence type="ECO:0000259" key="3">
    <source>
        <dbReference type="PROSITE" id="PS51762"/>
    </source>
</evidence>
<feature type="region of interest" description="Disordered" evidence="2">
    <location>
        <begin position="1"/>
        <end position="97"/>
    </location>
</feature>
<evidence type="ECO:0000256" key="2">
    <source>
        <dbReference type="SAM" id="MobiDB-lite"/>
    </source>
</evidence>
<dbReference type="GO" id="GO:0005975">
    <property type="term" value="P:carbohydrate metabolic process"/>
    <property type="evidence" value="ECO:0007669"/>
    <property type="project" value="InterPro"/>
</dbReference>
<gene>
    <name evidence="4" type="ORF">D5S18_19560</name>
</gene>
<dbReference type="AlphaFoldDB" id="A0A3A4KI97"/>
<dbReference type="InterPro" id="IPR050546">
    <property type="entry name" value="Glycosyl_Hydrlase_16"/>
</dbReference>
<protein>
    <submittedName>
        <fullName evidence="4">Glycoside hydrolase family 16 protein</fullName>
    </submittedName>
</protein>
<evidence type="ECO:0000313" key="4">
    <source>
        <dbReference type="EMBL" id="RJO73423.1"/>
    </source>
</evidence>
<dbReference type="CDD" id="cd08023">
    <property type="entry name" value="GH16_laminarinase_like"/>
    <property type="match status" value="1"/>
</dbReference>
<organism evidence="4 5">
    <name type="scientific">Nocardia panacis</name>
    <dbReference type="NCBI Taxonomy" id="2340916"/>
    <lineage>
        <taxon>Bacteria</taxon>
        <taxon>Bacillati</taxon>
        <taxon>Actinomycetota</taxon>
        <taxon>Actinomycetes</taxon>
        <taxon>Mycobacteriales</taxon>
        <taxon>Nocardiaceae</taxon>
        <taxon>Nocardia</taxon>
    </lineage>
</organism>
<feature type="domain" description="GH16" evidence="3">
    <location>
        <begin position="152"/>
        <end position="391"/>
    </location>
</feature>
<proteinExistence type="inferred from homology"/>
<evidence type="ECO:0000313" key="5">
    <source>
        <dbReference type="Proteomes" id="UP000266677"/>
    </source>
</evidence>
<dbReference type="GO" id="GO:0004553">
    <property type="term" value="F:hydrolase activity, hydrolyzing O-glycosyl compounds"/>
    <property type="evidence" value="ECO:0007669"/>
    <property type="project" value="InterPro"/>
</dbReference>